<evidence type="ECO:0000313" key="4">
    <source>
        <dbReference type="Proteomes" id="UP000092931"/>
    </source>
</evidence>
<proteinExistence type="predicted"/>
<keyword evidence="1" id="KW-0472">Membrane</keyword>
<protein>
    <submittedName>
        <fullName evidence="3">Pilus assembly protein TadE</fullName>
    </submittedName>
</protein>
<keyword evidence="1" id="KW-1133">Transmembrane helix</keyword>
<dbReference type="InterPro" id="IPR012495">
    <property type="entry name" value="TadE-like_dom"/>
</dbReference>
<feature type="transmembrane region" description="Helical" evidence="1">
    <location>
        <begin position="21"/>
        <end position="45"/>
    </location>
</feature>
<evidence type="ECO:0000256" key="1">
    <source>
        <dbReference type="SAM" id="Phobius"/>
    </source>
</evidence>
<accession>A0A1B1YKK9</accession>
<dbReference type="EMBL" id="CP014673">
    <property type="protein sequence ID" value="ANX01301.1"/>
    <property type="molecule type" value="Genomic_DNA"/>
</dbReference>
<name>A0A1B1YKK9_THEST</name>
<dbReference type="AlphaFoldDB" id="A0A1B1YKK9"/>
<dbReference type="Proteomes" id="UP000092931">
    <property type="component" value="Chromosome"/>
</dbReference>
<sequence>MSKRFLKQDFVKKQCRGAVTVEYAVIFPIIIVCIFIIIHIGMLYYQHCLMQTVASKCVRSMALLWGYDPDEINIETGITDRNAYVSEALYWQLITDKNKRGEKAAQAVLNELMSKSVIKPSGGFDVEMTYNNYIIFKKIGLCIRADYVLPFGDLLELVGLPGRTRMEVYSETMVHDTQDFIQNTDYLLQIYEESGARNWVEEKVEPLLNSLKNIKKYFKLQENGQ</sequence>
<reference evidence="3 4" key="1">
    <citation type="submission" date="2016-02" db="EMBL/GenBank/DDBJ databases">
        <title>Comparison of Clostridium stercorarium subspecies using comparative genomics and transcriptomics.</title>
        <authorList>
            <person name="Schellenberg J."/>
            <person name="Thallinger G."/>
            <person name="Levin D.B."/>
            <person name="Zhang X."/>
            <person name="Alvare G."/>
            <person name="Fristensky B."/>
            <person name="Sparling R."/>
        </authorList>
    </citation>
    <scope>NUCLEOTIDE SEQUENCE [LARGE SCALE GENOMIC DNA]</scope>
    <source>
        <strain evidence="3 4">DSM 9219</strain>
    </source>
</reference>
<evidence type="ECO:0000313" key="3">
    <source>
        <dbReference type="EMBL" id="ANX01301.1"/>
    </source>
</evidence>
<gene>
    <name evidence="3" type="ORF">CSTERLE_06825</name>
</gene>
<dbReference type="Pfam" id="PF07811">
    <property type="entry name" value="TadE"/>
    <property type="match status" value="1"/>
</dbReference>
<keyword evidence="1" id="KW-0812">Transmembrane</keyword>
<dbReference type="RefSeq" id="WP_065820777.1">
    <property type="nucleotide sequence ID" value="NZ_CP014673.1"/>
</dbReference>
<evidence type="ECO:0000259" key="2">
    <source>
        <dbReference type="Pfam" id="PF07811"/>
    </source>
</evidence>
<organism evidence="3 4">
    <name type="scientific">Thermoclostridium stercorarium subsp. leptospartum DSM 9219</name>
    <dbReference type="NCBI Taxonomy" id="1346611"/>
    <lineage>
        <taxon>Bacteria</taxon>
        <taxon>Bacillati</taxon>
        <taxon>Bacillota</taxon>
        <taxon>Clostridia</taxon>
        <taxon>Eubacteriales</taxon>
        <taxon>Oscillospiraceae</taxon>
        <taxon>Thermoclostridium</taxon>
    </lineage>
</organism>
<feature type="domain" description="TadE-like" evidence="2">
    <location>
        <begin position="17"/>
        <end position="59"/>
    </location>
</feature>